<dbReference type="InterPro" id="IPR018044">
    <property type="entry name" value="Peptidase_S11"/>
</dbReference>
<dbReference type="PANTHER" id="PTHR21581">
    <property type="entry name" value="D-ALANYL-D-ALANINE CARBOXYPEPTIDASE"/>
    <property type="match status" value="1"/>
</dbReference>
<dbReference type="PRINTS" id="PR00725">
    <property type="entry name" value="DADACBPTASE1"/>
</dbReference>
<feature type="binding site" evidence="14">
    <location>
        <position position="248"/>
    </location>
    <ligand>
        <name>substrate</name>
    </ligand>
</feature>
<keyword evidence="8" id="KW-0378">Hydrolase</keyword>
<dbReference type="Gene3D" id="2.60.410.10">
    <property type="entry name" value="D-Ala-D-Ala carboxypeptidase, C-terminal domain"/>
    <property type="match status" value="1"/>
</dbReference>
<keyword evidence="6" id="KW-0645">Protease</keyword>
<comment type="pathway">
    <text evidence="2">Cell wall biogenesis; peptidoglycan biosynthesis.</text>
</comment>
<feature type="active site" description="Proton acceptor" evidence="13">
    <location>
        <position position="60"/>
    </location>
</feature>
<evidence type="ECO:0000256" key="5">
    <source>
        <dbReference type="ARBA" id="ARBA00022645"/>
    </source>
</evidence>
<feature type="active site" description="Acyl-ester intermediate" evidence="13">
    <location>
        <position position="57"/>
    </location>
</feature>
<evidence type="ECO:0000256" key="12">
    <source>
        <dbReference type="ARBA" id="ARBA00034000"/>
    </source>
</evidence>
<dbReference type="GO" id="GO:0071555">
    <property type="term" value="P:cell wall organization"/>
    <property type="evidence" value="ECO:0007669"/>
    <property type="project" value="UniProtKB-KW"/>
</dbReference>
<evidence type="ECO:0000256" key="8">
    <source>
        <dbReference type="ARBA" id="ARBA00022801"/>
    </source>
</evidence>
<accession>A0A5C4T498</accession>
<name>A0A5C4T498_9BACL</name>
<evidence type="ECO:0000256" key="15">
    <source>
        <dbReference type="RuleBase" id="RU004016"/>
    </source>
</evidence>
<evidence type="ECO:0000256" key="13">
    <source>
        <dbReference type="PIRSR" id="PIRSR618044-1"/>
    </source>
</evidence>
<dbReference type="GO" id="GO:0009252">
    <property type="term" value="P:peptidoglycan biosynthetic process"/>
    <property type="evidence" value="ECO:0007669"/>
    <property type="project" value="UniProtKB-UniPathway"/>
</dbReference>
<keyword evidence="18" id="KW-1185">Reference proteome</keyword>
<dbReference type="UniPathway" id="UPA00219"/>
<evidence type="ECO:0000256" key="3">
    <source>
        <dbReference type="ARBA" id="ARBA00007164"/>
    </source>
</evidence>
<reference evidence="17 18" key="1">
    <citation type="submission" date="2019-05" db="EMBL/GenBank/DDBJ databases">
        <title>We sequenced the genome of Paenibacillus hemerocallicola KCTC 33185 for further insight into its adaptation and study the phylogeny of Paenibacillus.</title>
        <authorList>
            <person name="Narsing Rao M.P."/>
        </authorList>
    </citation>
    <scope>NUCLEOTIDE SEQUENCE [LARGE SCALE GENOMIC DNA]</scope>
    <source>
        <strain evidence="17 18">KCTC 33185</strain>
    </source>
</reference>
<proteinExistence type="inferred from homology"/>
<evidence type="ECO:0000313" key="18">
    <source>
        <dbReference type="Proteomes" id="UP000307943"/>
    </source>
</evidence>
<dbReference type="InterPro" id="IPR012338">
    <property type="entry name" value="Beta-lactam/transpept-like"/>
</dbReference>
<evidence type="ECO:0000256" key="14">
    <source>
        <dbReference type="PIRSR" id="PIRSR618044-2"/>
    </source>
</evidence>
<dbReference type="InterPro" id="IPR015956">
    <property type="entry name" value="Peniciliin-bd_prot_C_sf"/>
</dbReference>
<dbReference type="SUPFAM" id="SSF56601">
    <property type="entry name" value="beta-lactamase/transpeptidase-like"/>
    <property type="match status" value="1"/>
</dbReference>
<dbReference type="GO" id="GO:0008360">
    <property type="term" value="P:regulation of cell shape"/>
    <property type="evidence" value="ECO:0007669"/>
    <property type="project" value="UniProtKB-KW"/>
</dbReference>
<evidence type="ECO:0000259" key="16">
    <source>
        <dbReference type="SMART" id="SM00936"/>
    </source>
</evidence>
<dbReference type="EMBL" id="VDCQ01000037">
    <property type="protein sequence ID" value="TNJ63881.1"/>
    <property type="molecule type" value="Genomic_DNA"/>
</dbReference>
<comment type="function">
    <text evidence="1">Removes C-terminal D-alanyl residues from sugar-peptide cell wall precursors.</text>
</comment>
<protein>
    <recommendedName>
        <fullName evidence="4">serine-type D-Ala-D-Ala carboxypeptidase</fullName>
        <ecNumber evidence="4">3.4.16.4</ecNumber>
    </recommendedName>
</protein>
<organism evidence="17 18">
    <name type="scientific">Paenibacillus hemerocallicola</name>
    <dbReference type="NCBI Taxonomy" id="1172614"/>
    <lineage>
        <taxon>Bacteria</taxon>
        <taxon>Bacillati</taxon>
        <taxon>Bacillota</taxon>
        <taxon>Bacilli</taxon>
        <taxon>Bacillales</taxon>
        <taxon>Paenibacillaceae</taxon>
        <taxon>Paenibacillus</taxon>
    </lineage>
</organism>
<dbReference type="SMART" id="SM00936">
    <property type="entry name" value="PBP5_C"/>
    <property type="match status" value="1"/>
</dbReference>
<keyword evidence="5 17" id="KW-0121">Carboxypeptidase</keyword>
<evidence type="ECO:0000256" key="6">
    <source>
        <dbReference type="ARBA" id="ARBA00022670"/>
    </source>
</evidence>
<evidence type="ECO:0000256" key="10">
    <source>
        <dbReference type="ARBA" id="ARBA00022984"/>
    </source>
</evidence>
<evidence type="ECO:0000256" key="7">
    <source>
        <dbReference type="ARBA" id="ARBA00022729"/>
    </source>
</evidence>
<dbReference type="OrthoDB" id="9791132at2"/>
<dbReference type="GO" id="GO:0009002">
    <property type="term" value="F:serine-type D-Ala-D-Ala carboxypeptidase activity"/>
    <property type="evidence" value="ECO:0007669"/>
    <property type="project" value="UniProtKB-EC"/>
</dbReference>
<keyword evidence="10" id="KW-0573">Peptidoglycan synthesis</keyword>
<evidence type="ECO:0000256" key="1">
    <source>
        <dbReference type="ARBA" id="ARBA00003217"/>
    </source>
</evidence>
<dbReference type="Gene3D" id="3.40.710.10">
    <property type="entry name" value="DD-peptidase/beta-lactamase superfamily"/>
    <property type="match status" value="1"/>
</dbReference>
<sequence>MMSAVMLLQLYINSPDRALAEEAADLTLNVKSAVLMDAQSGQILFERNADQALPPASMTKMMTEYIVMEQIKSGKIKWEDPVTTSKYASEVPGSGDLLANGEKLTVRQMFQAMSIYSGNDATVALAEHVAGTEADFARLMNEKAKQLGMATAHFATATGLSRTDLKDVEGAPFYDGTENTVMSARDAATLAYRIVNDHPEVLEFAKTTSLKLRERDKSPMINWNWMLEGNSSVANFKKYAYPGLDGLKTGYTDEAGYCFTGTAVRNGMRLISVVMGTRTEAERFDETRKLLDYGFANFELKTVVAGKTEIAAMQTANLRKGVKPTVPVVTEKELALVVKKGTADDQFVQKAEQSEPDKRLAPIKQGAVLGTLTVTYNGKDHQIRLVAAEDVNRGSWIRLMFRAIMNFHADLFHGIIHFFR</sequence>
<evidence type="ECO:0000256" key="4">
    <source>
        <dbReference type="ARBA" id="ARBA00012448"/>
    </source>
</evidence>
<evidence type="ECO:0000256" key="9">
    <source>
        <dbReference type="ARBA" id="ARBA00022960"/>
    </source>
</evidence>
<dbReference type="InterPro" id="IPR037167">
    <property type="entry name" value="Peptidase_S11_C_sf"/>
</dbReference>
<evidence type="ECO:0000256" key="2">
    <source>
        <dbReference type="ARBA" id="ARBA00004752"/>
    </source>
</evidence>
<dbReference type="Pfam" id="PF00768">
    <property type="entry name" value="Peptidase_S11"/>
    <property type="match status" value="1"/>
</dbReference>
<comment type="catalytic activity">
    <reaction evidence="12">
        <text>Preferential cleavage: (Ac)2-L-Lys-D-Ala-|-D-Ala. Also transpeptidation of peptidyl-alanyl moieties that are N-acyl substituents of D-alanine.</text>
        <dbReference type="EC" id="3.4.16.4"/>
    </reaction>
</comment>
<evidence type="ECO:0000313" key="17">
    <source>
        <dbReference type="EMBL" id="TNJ63881.1"/>
    </source>
</evidence>
<dbReference type="PANTHER" id="PTHR21581:SF11">
    <property type="entry name" value="D-ALANYL-D-ALANINE CARBOXYPEPTIDASE DACA"/>
    <property type="match status" value="1"/>
</dbReference>
<dbReference type="AlphaFoldDB" id="A0A5C4T498"/>
<feature type="active site" evidence="13">
    <location>
        <position position="117"/>
    </location>
</feature>
<dbReference type="GO" id="GO:0006508">
    <property type="term" value="P:proteolysis"/>
    <property type="evidence" value="ECO:0007669"/>
    <property type="project" value="UniProtKB-KW"/>
</dbReference>
<dbReference type="InterPro" id="IPR001967">
    <property type="entry name" value="Peptidase_S11_N"/>
</dbReference>
<evidence type="ECO:0000256" key="11">
    <source>
        <dbReference type="ARBA" id="ARBA00023316"/>
    </source>
</evidence>
<keyword evidence="11" id="KW-0961">Cell wall biogenesis/degradation</keyword>
<dbReference type="Pfam" id="PF07943">
    <property type="entry name" value="PBP5_C"/>
    <property type="match status" value="1"/>
</dbReference>
<feature type="domain" description="Peptidase S11 D-Ala-D-Ala carboxypeptidase A C-terminal" evidence="16">
    <location>
        <begin position="298"/>
        <end position="393"/>
    </location>
</feature>
<keyword evidence="9" id="KW-0133">Cell shape</keyword>
<dbReference type="InterPro" id="IPR012907">
    <property type="entry name" value="Peptidase_S11_C"/>
</dbReference>
<dbReference type="EC" id="3.4.16.4" evidence="4"/>
<gene>
    <name evidence="17" type="ORF">FE784_23630</name>
</gene>
<dbReference type="Proteomes" id="UP000307943">
    <property type="component" value="Unassembled WGS sequence"/>
</dbReference>
<comment type="caution">
    <text evidence="17">The sequence shown here is derived from an EMBL/GenBank/DDBJ whole genome shotgun (WGS) entry which is preliminary data.</text>
</comment>
<dbReference type="SUPFAM" id="SSF69189">
    <property type="entry name" value="Penicillin-binding protein associated domain"/>
    <property type="match status" value="1"/>
</dbReference>
<comment type="similarity">
    <text evidence="3 15">Belongs to the peptidase S11 family.</text>
</comment>
<keyword evidence="7" id="KW-0732">Signal</keyword>